<proteinExistence type="predicted"/>
<reference evidence="1 2" key="1">
    <citation type="submission" date="2020-05" db="EMBL/GenBank/DDBJ databases">
        <authorList>
            <person name="Kim M.K."/>
        </authorList>
    </citation>
    <scope>NUCLEOTIDE SEQUENCE [LARGE SCALE GENOMIC DNA]</scope>
    <source>
        <strain evidence="1 2">BT25</strain>
    </source>
</reference>
<organism evidence="1 2">
    <name type="scientific">Phyllobacterium pellucidum</name>
    <dbReference type="NCBI Taxonomy" id="2740464"/>
    <lineage>
        <taxon>Bacteria</taxon>
        <taxon>Pseudomonadati</taxon>
        <taxon>Pseudomonadota</taxon>
        <taxon>Alphaproteobacteria</taxon>
        <taxon>Hyphomicrobiales</taxon>
        <taxon>Phyllobacteriaceae</taxon>
        <taxon>Phyllobacterium</taxon>
    </lineage>
</organism>
<dbReference type="Proteomes" id="UP000550508">
    <property type="component" value="Unassembled WGS sequence"/>
</dbReference>
<dbReference type="EMBL" id="JABUMX010000001">
    <property type="protein sequence ID" value="NTS30644.1"/>
    <property type="molecule type" value="Genomic_DNA"/>
</dbReference>
<dbReference type="RefSeq" id="WP_174207721.1">
    <property type="nucleotide sequence ID" value="NZ_JABUMX010000001.1"/>
</dbReference>
<dbReference type="AlphaFoldDB" id="A0A849VNN2"/>
<gene>
    <name evidence="1" type="ORF">HQ945_05200</name>
</gene>
<sequence>MSDAPSKQAKSNPIKAALNEDYEVEYFMNRYNLSKPRVLKLITKHGGDRKKIENEMGR</sequence>
<comment type="caution">
    <text evidence="1">The sequence shown here is derived from an EMBL/GenBank/DDBJ whole genome shotgun (WGS) entry which is preliminary data.</text>
</comment>
<evidence type="ECO:0000313" key="2">
    <source>
        <dbReference type="Proteomes" id="UP000550508"/>
    </source>
</evidence>
<keyword evidence="2" id="KW-1185">Reference proteome</keyword>
<protein>
    <submittedName>
        <fullName evidence="1">DUF3606 domain-containing protein</fullName>
    </submittedName>
</protein>
<dbReference type="Pfam" id="PF12244">
    <property type="entry name" value="DUF3606"/>
    <property type="match status" value="1"/>
</dbReference>
<dbReference type="InterPro" id="IPR022037">
    <property type="entry name" value="DUF3606"/>
</dbReference>
<name>A0A849VNN2_9HYPH</name>
<accession>A0A849VNN2</accession>
<evidence type="ECO:0000313" key="1">
    <source>
        <dbReference type="EMBL" id="NTS30644.1"/>
    </source>
</evidence>